<dbReference type="PANTHER" id="PTHR22930:SF267">
    <property type="entry name" value="NUCLEASE HARBI1-RELATED"/>
    <property type="match status" value="1"/>
</dbReference>
<evidence type="ECO:0000256" key="5">
    <source>
        <dbReference type="ARBA" id="ARBA00015519"/>
    </source>
</evidence>
<comment type="subcellular location">
    <subcellularLocation>
        <location evidence="3">Cytoplasm</location>
    </subcellularLocation>
    <subcellularLocation>
        <location evidence="2">Nucleus</location>
    </subcellularLocation>
</comment>
<dbReference type="PANTHER" id="PTHR22930">
    <property type="match status" value="1"/>
</dbReference>
<feature type="domain" description="DDE Tnp4" evidence="13">
    <location>
        <begin position="227"/>
        <end position="283"/>
    </location>
</feature>
<proteinExistence type="inferred from homology"/>
<evidence type="ECO:0000256" key="7">
    <source>
        <dbReference type="ARBA" id="ARBA00022722"/>
    </source>
</evidence>
<comment type="function">
    <text evidence="12">Transposase-derived protein that may have nuclease activity. Does not have transposase activity.</text>
</comment>
<dbReference type="EMBL" id="SCEB01000095">
    <property type="protein sequence ID" value="RXN01038.1"/>
    <property type="molecule type" value="Genomic_DNA"/>
</dbReference>
<evidence type="ECO:0000256" key="6">
    <source>
        <dbReference type="ARBA" id="ARBA00022490"/>
    </source>
</evidence>
<evidence type="ECO:0000256" key="2">
    <source>
        <dbReference type="ARBA" id="ARBA00004123"/>
    </source>
</evidence>
<evidence type="ECO:0000256" key="3">
    <source>
        <dbReference type="ARBA" id="ARBA00004496"/>
    </source>
</evidence>
<comment type="similarity">
    <text evidence="4">Belongs to the HARBI1 family.</text>
</comment>
<evidence type="ECO:0000313" key="14">
    <source>
        <dbReference type="EMBL" id="RXN01038.1"/>
    </source>
</evidence>
<accession>A0A662YWS1</accession>
<evidence type="ECO:0000256" key="1">
    <source>
        <dbReference type="ARBA" id="ARBA00001968"/>
    </source>
</evidence>
<comment type="cofactor">
    <cofactor evidence="1">
        <name>a divalent metal cation</name>
        <dbReference type="ChEBI" id="CHEBI:60240"/>
    </cofactor>
</comment>
<keyword evidence="10" id="KW-0539">Nucleus</keyword>
<dbReference type="GO" id="GO:0005737">
    <property type="term" value="C:cytoplasm"/>
    <property type="evidence" value="ECO:0007669"/>
    <property type="project" value="UniProtKB-SubCell"/>
</dbReference>
<evidence type="ECO:0000313" key="15">
    <source>
        <dbReference type="Proteomes" id="UP000289886"/>
    </source>
</evidence>
<protein>
    <recommendedName>
        <fullName evidence="5">Putative nuclease HARBI1</fullName>
    </recommendedName>
    <alternativeName>
        <fullName evidence="11">Harbinger transposase-derived nuclease</fullName>
    </alternativeName>
</protein>
<evidence type="ECO:0000259" key="13">
    <source>
        <dbReference type="Pfam" id="PF13359"/>
    </source>
</evidence>
<comment type="caution">
    <text evidence="14">The sequence shown here is derived from an EMBL/GenBank/DDBJ whole genome shotgun (WGS) entry which is preliminary data.</text>
</comment>
<keyword evidence="15" id="KW-1185">Reference proteome</keyword>
<dbReference type="GO" id="GO:0046872">
    <property type="term" value="F:metal ion binding"/>
    <property type="evidence" value="ECO:0007669"/>
    <property type="project" value="UniProtKB-KW"/>
</dbReference>
<dbReference type="GO" id="GO:0016787">
    <property type="term" value="F:hydrolase activity"/>
    <property type="evidence" value="ECO:0007669"/>
    <property type="project" value="UniProtKB-KW"/>
</dbReference>
<dbReference type="InterPro" id="IPR027806">
    <property type="entry name" value="HARBI1_dom"/>
</dbReference>
<reference evidence="14 15" key="1">
    <citation type="submission" date="2019-01" db="EMBL/GenBank/DDBJ databases">
        <title>Draft Genome and Complete Hox-Cluster Characterization of the Sterlet Sturgeon (Acipenser ruthenus).</title>
        <authorList>
            <person name="Wei Q."/>
        </authorList>
    </citation>
    <scope>NUCLEOTIDE SEQUENCE [LARGE SCALE GENOMIC DNA]</scope>
    <source>
        <strain evidence="14">WHYD16114868_AA</strain>
        <tissue evidence="14">Blood</tissue>
    </source>
</reference>
<evidence type="ECO:0000256" key="11">
    <source>
        <dbReference type="ARBA" id="ARBA00030126"/>
    </source>
</evidence>
<dbReference type="PRINTS" id="PR02086">
    <property type="entry name" value="PUTNUCHARBI1"/>
</dbReference>
<evidence type="ECO:0000256" key="10">
    <source>
        <dbReference type="ARBA" id="ARBA00023242"/>
    </source>
</evidence>
<keyword evidence="9" id="KW-0378">Hydrolase</keyword>
<keyword evidence="8" id="KW-0479">Metal-binding</keyword>
<keyword evidence="7" id="KW-0540">Nuclease</keyword>
<gene>
    <name evidence="14" type="ORF">EOD39_8102</name>
</gene>
<evidence type="ECO:0000256" key="9">
    <source>
        <dbReference type="ARBA" id="ARBA00022801"/>
    </source>
</evidence>
<organism evidence="14 15">
    <name type="scientific">Acipenser ruthenus</name>
    <name type="common">Sterlet sturgeon</name>
    <dbReference type="NCBI Taxonomy" id="7906"/>
    <lineage>
        <taxon>Eukaryota</taxon>
        <taxon>Metazoa</taxon>
        <taxon>Chordata</taxon>
        <taxon>Craniata</taxon>
        <taxon>Vertebrata</taxon>
        <taxon>Euteleostomi</taxon>
        <taxon>Actinopterygii</taxon>
        <taxon>Chondrostei</taxon>
        <taxon>Acipenseriformes</taxon>
        <taxon>Acipenseridae</taxon>
        <taxon>Acipenser</taxon>
    </lineage>
</organism>
<dbReference type="AlphaFoldDB" id="A0A662YWS1"/>
<sequence length="415" mass="46820">MDRVAVLAENASANAFTIVALTAYDLTEHEAAIQQDNQGQQRQIRPRIFKQRISFLNMPNDEVKKRFRLDRAAIFDLCEELKGDLESQTTRSRAIPVYIKVQMALGFYTTGLFQRPGGDLYGMSQPTMSRVLYQVTEALVRQARNYISFPKAQQRQLQNKETFFFFTIGSFPSVLWAIDFTHVPLRKPTEGAAVYINRKGVSSIDVQVVCDAACSDAGYGYAVTQNRAQEAYNKAHPATRNVIERTSGLLKVRFRCLHTFGGALQYAPKRVCDIIVACCVLHNIAVQRQIVEDPALPEYRQGQVVLPLPAQREPSRPGPARKPVDRMLLLHNSVEQLWAQKAVGQIEAVVGPYKLYDTSFETLKESVWLTDEIGIQEHEILLCPYNTGKHWILVFAEQYLASGSIDQMETSQASI</sequence>
<dbReference type="GO" id="GO:0004518">
    <property type="term" value="F:nuclease activity"/>
    <property type="evidence" value="ECO:0007669"/>
    <property type="project" value="UniProtKB-KW"/>
</dbReference>
<dbReference type="InterPro" id="IPR045249">
    <property type="entry name" value="HARBI1-like"/>
</dbReference>
<dbReference type="GO" id="GO:0005634">
    <property type="term" value="C:nucleus"/>
    <property type="evidence" value="ECO:0007669"/>
    <property type="project" value="UniProtKB-SubCell"/>
</dbReference>
<evidence type="ECO:0000256" key="12">
    <source>
        <dbReference type="ARBA" id="ARBA00045850"/>
    </source>
</evidence>
<dbReference type="Pfam" id="PF13359">
    <property type="entry name" value="DDE_Tnp_4"/>
    <property type="match status" value="1"/>
</dbReference>
<dbReference type="Proteomes" id="UP000289886">
    <property type="component" value="Unassembled WGS sequence"/>
</dbReference>
<evidence type="ECO:0000256" key="4">
    <source>
        <dbReference type="ARBA" id="ARBA00006958"/>
    </source>
</evidence>
<evidence type="ECO:0000256" key="8">
    <source>
        <dbReference type="ARBA" id="ARBA00022723"/>
    </source>
</evidence>
<dbReference type="InterPro" id="IPR026103">
    <property type="entry name" value="HARBI1_animal"/>
</dbReference>
<keyword evidence="6" id="KW-0963">Cytoplasm</keyword>
<name>A0A662YWS1_ACIRT</name>